<accession>A0ACC3B3V1</accession>
<organism evidence="1 2">
    <name type="scientific">Aspergillus melleus</name>
    <dbReference type="NCBI Taxonomy" id="138277"/>
    <lineage>
        <taxon>Eukaryota</taxon>
        <taxon>Fungi</taxon>
        <taxon>Dikarya</taxon>
        <taxon>Ascomycota</taxon>
        <taxon>Pezizomycotina</taxon>
        <taxon>Eurotiomycetes</taxon>
        <taxon>Eurotiomycetidae</taxon>
        <taxon>Eurotiales</taxon>
        <taxon>Aspergillaceae</taxon>
        <taxon>Aspergillus</taxon>
        <taxon>Aspergillus subgen. Circumdati</taxon>
    </lineage>
</organism>
<comment type="caution">
    <text evidence="1">The sequence shown here is derived from an EMBL/GenBank/DDBJ whole genome shotgun (WGS) entry which is preliminary data.</text>
</comment>
<name>A0ACC3B3V1_9EURO</name>
<keyword evidence="2" id="KW-1185">Reference proteome</keyword>
<proteinExistence type="predicted"/>
<evidence type="ECO:0000313" key="1">
    <source>
        <dbReference type="EMBL" id="KAK1144576.1"/>
    </source>
</evidence>
<dbReference type="EMBL" id="JAOPJF010000030">
    <property type="protein sequence ID" value="KAK1144576.1"/>
    <property type="molecule type" value="Genomic_DNA"/>
</dbReference>
<evidence type="ECO:0000313" key="2">
    <source>
        <dbReference type="Proteomes" id="UP001177260"/>
    </source>
</evidence>
<reference evidence="1 2" key="1">
    <citation type="journal article" date="2023" name="ACS Omega">
        <title>Identification of the Neoaspergillic Acid Biosynthesis Gene Cluster by Establishing an In Vitro CRISPR-Ribonucleoprotein Genetic System in Aspergillus melleus.</title>
        <authorList>
            <person name="Yuan B."/>
            <person name="Grau M.F."/>
            <person name="Murata R.M."/>
            <person name="Torok T."/>
            <person name="Venkateswaran K."/>
            <person name="Stajich J.E."/>
            <person name="Wang C.C.C."/>
        </authorList>
    </citation>
    <scope>NUCLEOTIDE SEQUENCE [LARGE SCALE GENOMIC DNA]</scope>
    <source>
        <strain evidence="1 2">IMV 1140</strain>
    </source>
</reference>
<protein>
    <submittedName>
        <fullName evidence="1">Uncharacterized protein</fullName>
    </submittedName>
</protein>
<gene>
    <name evidence="1" type="ORF">N8T08_005449</name>
</gene>
<sequence length="639" mass="71610">MVAQPPAVEDPLKRQLYIYDLPQELLSTLTTKTEYQPTTVPETKEEERPETPQEHAVATSTLCSLCKVSYLNVQEQRDHARSDHHKYNLRAQLRGNPTLDEVQFTKAIGELDESISGSESSEPEDERDEGQLAALLKRQAKISQAAEDAEDEDSPRQRTAGKHPLLWFSSTILPSNTSLGIYRAMFSTVEQDEPGHLVDTLRKKQIAPIQAPTSGQAPKPSVSSSPHIFMCMIGGGHFAAMLVSLAPEVHRKQGGFEERQARVIAHKTFHRYTTRRKQGGSQSASDASRGAAHSAGSSLRRYNEAAHEKEVRELLVDWKQMIDSAELLFVRATGSTNRRILFGQYDGQVMKHNDPRIRGFPFSTRRATQAELMRCFKELTRVKVSQVDEAALAAAEAKQREEASKPSTPKPQPQKPKISKEDEAVILHTTQIQALIRRSKIPALISYLSKNSIPPSFTFLPSDSQQNFRCPTPLHLAANTDSPSMVLALLTKVGADPTAVNAEGRTPFELAGDRATRDAFRVARHELGESKWNWDASKVPSAISKTEADSRNERQRNTAEEEESNRRKAEMDRLKKEDAAREVSQAAKKGGRALGAVEKTAQEKREEEMRGMTPEMRMRLERERRARAAEERIRRMQGN</sequence>
<dbReference type="Proteomes" id="UP001177260">
    <property type="component" value="Unassembled WGS sequence"/>
</dbReference>